<dbReference type="EMBL" id="CP003360">
    <property type="protein sequence ID" value="AFM25047.1"/>
    <property type="molecule type" value="Genomic_DNA"/>
</dbReference>
<comment type="similarity">
    <text evidence="1">Belongs to the sigma-70 factor family. ECF subfamily.</text>
</comment>
<evidence type="ECO:0000259" key="7">
    <source>
        <dbReference type="Pfam" id="PF08281"/>
    </source>
</evidence>
<dbReference type="PANTHER" id="PTHR43133:SF8">
    <property type="entry name" value="RNA POLYMERASE SIGMA FACTOR HI_1459-RELATED"/>
    <property type="match status" value="1"/>
</dbReference>
<dbReference type="Gene3D" id="1.10.1740.10">
    <property type="match status" value="1"/>
</dbReference>
<protein>
    <submittedName>
        <fullName evidence="8">RNA polymerase, sigma 30 subunit, SigH</fullName>
    </submittedName>
</protein>
<dbReference type="InterPro" id="IPR013324">
    <property type="entry name" value="RNA_pol_sigma_r3/r4-like"/>
</dbReference>
<reference evidence="9" key="1">
    <citation type="submission" date="2012-06" db="EMBL/GenBank/DDBJ databases">
        <title>Complete sequence of chromosome of Desulfomonile tiedjei DSM 6799.</title>
        <authorList>
            <person name="Lucas S."/>
            <person name="Copeland A."/>
            <person name="Lapidus A."/>
            <person name="Glavina del Rio T."/>
            <person name="Dalin E."/>
            <person name="Tice H."/>
            <person name="Bruce D."/>
            <person name="Goodwin L."/>
            <person name="Pitluck S."/>
            <person name="Peters L."/>
            <person name="Ovchinnikova G."/>
            <person name="Zeytun A."/>
            <person name="Lu M."/>
            <person name="Kyrpides N."/>
            <person name="Mavromatis K."/>
            <person name="Ivanova N."/>
            <person name="Brettin T."/>
            <person name="Detter J.C."/>
            <person name="Han C."/>
            <person name="Larimer F."/>
            <person name="Land M."/>
            <person name="Hauser L."/>
            <person name="Markowitz V."/>
            <person name="Cheng J.-F."/>
            <person name="Hugenholtz P."/>
            <person name="Woyke T."/>
            <person name="Wu D."/>
            <person name="Spring S."/>
            <person name="Schroeder M."/>
            <person name="Brambilla E."/>
            <person name="Klenk H.-P."/>
            <person name="Eisen J.A."/>
        </authorList>
    </citation>
    <scope>NUCLEOTIDE SEQUENCE [LARGE SCALE GENOMIC DNA]</scope>
    <source>
        <strain evidence="9">ATCC 49306 / DSM 6799 / DCB-1</strain>
    </source>
</reference>
<evidence type="ECO:0000256" key="5">
    <source>
        <dbReference type="ARBA" id="ARBA00023163"/>
    </source>
</evidence>
<dbReference type="STRING" id="706587.Desti_2362"/>
<dbReference type="InterPro" id="IPR039425">
    <property type="entry name" value="RNA_pol_sigma-70-like"/>
</dbReference>
<dbReference type="InterPro" id="IPR013249">
    <property type="entry name" value="RNA_pol_sigma70_r4_t2"/>
</dbReference>
<dbReference type="GO" id="GO:0003677">
    <property type="term" value="F:DNA binding"/>
    <property type="evidence" value="ECO:0007669"/>
    <property type="project" value="UniProtKB-KW"/>
</dbReference>
<evidence type="ECO:0000256" key="3">
    <source>
        <dbReference type="ARBA" id="ARBA00023082"/>
    </source>
</evidence>
<proteinExistence type="inferred from homology"/>
<dbReference type="GO" id="GO:0006352">
    <property type="term" value="P:DNA-templated transcription initiation"/>
    <property type="evidence" value="ECO:0007669"/>
    <property type="project" value="InterPro"/>
</dbReference>
<dbReference type="InterPro" id="IPR014284">
    <property type="entry name" value="RNA_pol_sigma-70_dom"/>
</dbReference>
<evidence type="ECO:0000256" key="2">
    <source>
        <dbReference type="ARBA" id="ARBA00023015"/>
    </source>
</evidence>
<dbReference type="Pfam" id="PF04542">
    <property type="entry name" value="Sigma70_r2"/>
    <property type="match status" value="1"/>
</dbReference>
<feature type="domain" description="RNA polymerase sigma factor 70 region 4 type 2" evidence="7">
    <location>
        <begin position="141"/>
        <end position="185"/>
    </location>
</feature>
<feature type="domain" description="RNA polymerase sigma-70 region 2" evidence="6">
    <location>
        <begin position="26"/>
        <end position="91"/>
    </location>
</feature>
<dbReference type="GO" id="GO:0016987">
    <property type="term" value="F:sigma factor activity"/>
    <property type="evidence" value="ECO:0007669"/>
    <property type="project" value="UniProtKB-KW"/>
</dbReference>
<keyword evidence="9" id="KW-1185">Reference proteome</keyword>
<keyword evidence="3" id="KW-0731">Sigma factor</keyword>
<organism evidence="8 9">
    <name type="scientific">Desulfomonile tiedjei (strain ATCC 49306 / DSM 6799 / DCB-1)</name>
    <dbReference type="NCBI Taxonomy" id="706587"/>
    <lineage>
        <taxon>Bacteria</taxon>
        <taxon>Pseudomonadati</taxon>
        <taxon>Thermodesulfobacteriota</taxon>
        <taxon>Desulfomonilia</taxon>
        <taxon>Desulfomonilales</taxon>
        <taxon>Desulfomonilaceae</taxon>
        <taxon>Desulfomonile</taxon>
    </lineage>
</organism>
<sequence length="203" mass="22900">MSGAGSDVRDLVNACNRGDRDSWQEFYSRYLPLVHCAVRRFAPSDELEDLSQEVFIQLFKALRSFDEEKSLEAFIMEIARRVAISGFRRATAFKRGGPNRNRHVDISQNGDLHHGLCSSASAENQETLLIRAEEMKFLRFALDAISEACKKLLGFRYDQGLSYQEISALLGTKEATLRVQVARCLSALSTHYGKVASMEDLEK</sequence>
<dbReference type="KEGG" id="dti:Desti_2362"/>
<evidence type="ECO:0000256" key="1">
    <source>
        <dbReference type="ARBA" id="ARBA00010641"/>
    </source>
</evidence>
<dbReference type="Gene3D" id="1.10.10.10">
    <property type="entry name" value="Winged helix-like DNA-binding domain superfamily/Winged helix DNA-binding domain"/>
    <property type="match status" value="1"/>
</dbReference>
<accession>I4C656</accession>
<dbReference type="HOGENOM" id="CLU_047691_3_0_7"/>
<dbReference type="SUPFAM" id="SSF88659">
    <property type="entry name" value="Sigma3 and sigma4 domains of RNA polymerase sigma factors"/>
    <property type="match status" value="1"/>
</dbReference>
<dbReference type="InterPro" id="IPR036388">
    <property type="entry name" value="WH-like_DNA-bd_sf"/>
</dbReference>
<dbReference type="Proteomes" id="UP000006055">
    <property type="component" value="Chromosome"/>
</dbReference>
<dbReference type="SUPFAM" id="SSF88946">
    <property type="entry name" value="Sigma2 domain of RNA polymerase sigma factors"/>
    <property type="match status" value="1"/>
</dbReference>
<gene>
    <name evidence="8" type="ordered locus">Desti_2362</name>
</gene>
<dbReference type="NCBIfam" id="TIGR02937">
    <property type="entry name" value="sigma70-ECF"/>
    <property type="match status" value="1"/>
</dbReference>
<keyword evidence="5" id="KW-0804">Transcription</keyword>
<evidence type="ECO:0000256" key="4">
    <source>
        <dbReference type="ARBA" id="ARBA00023125"/>
    </source>
</evidence>
<evidence type="ECO:0000259" key="6">
    <source>
        <dbReference type="Pfam" id="PF04542"/>
    </source>
</evidence>
<dbReference type="InterPro" id="IPR013325">
    <property type="entry name" value="RNA_pol_sigma_r2"/>
</dbReference>
<dbReference type="AlphaFoldDB" id="I4C656"/>
<evidence type="ECO:0000313" key="8">
    <source>
        <dbReference type="EMBL" id="AFM25047.1"/>
    </source>
</evidence>
<name>I4C656_DESTA</name>
<dbReference type="InterPro" id="IPR007627">
    <property type="entry name" value="RNA_pol_sigma70_r2"/>
</dbReference>
<keyword evidence="4" id="KW-0238">DNA-binding</keyword>
<dbReference type="Pfam" id="PF08281">
    <property type="entry name" value="Sigma70_r4_2"/>
    <property type="match status" value="1"/>
</dbReference>
<keyword evidence="2" id="KW-0805">Transcription regulation</keyword>
<evidence type="ECO:0000313" key="9">
    <source>
        <dbReference type="Proteomes" id="UP000006055"/>
    </source>
</evidence>
<dbReference type="PANTHER" id="PTHR43133">
    <property type="entry name" value="RNA POLYMERASE ECF-TYPE SIGMA FACTO"/>
    <property type="match status" value="1"/>
</dbReference>
<dbReference type="eggNOG" id="COG1595">
    <property type="taxonomic scope" value="Bacteria"/>
</dbReference>